<name>A0A814T7P4_9BILA</name>
<sequence length="93" mass="11126">MTNQGLNALAYHNVRHLIQRQIPTVRRKLDYQLTTMIFVRVIFFIILLLSYTIFRTYSLNINVFDRKSSLCNYSINLNNCWIISVMESFDKFI</sequence>
<dbReference type="EMBL" id="CAJNOO010001469">
    <property type="protein sequence ID" value="CAF1157709.1"/>
    <property type="molecule type" value="Genomic_DNA"/>
</dbReference>
<dbReference type="Proteomes" id="UP000663882">
    <property type="component" value="Unassembled WGS sequence"/>
</dbReference>
<keyword evidence="1" id="KW-0812">Transmembrane</keyword>
<accession>A0A814T7P4</accession>
<gene>
    <name evidence="2" type="ORF">RFH988_LOCUS22267</name>
</gene>
<keyword evidence="1" id="KW-0472">Membrane</keyword>
<comment type="caution">
    <text evidence="2">The sequence shown here is derived from an EMBL/GenBank/DDBJ whole genome shotgun (WGS) entry which is preliminary data.</text>
</comment>
<organism evidence="2 3">
    <name type="scientific">Rotaria sordida</name>
    <dbReference type="NCBI Taxonomy" id="392033"/>
    <lineage>
        <taxon>Eukaryota</taxon>
        <taxon>Metazoa</taxon>
        <taxon>Spiralia</taxon>
        <taxon>Gnathifera</taxon>
        <taxon>Rotifera</taxon>
        <taxon>Eurotatoria</taxon>
        <taxon>Bdelloidea</taxon>
        <taxon>Philodinida</taxon>
        <taxon>Philodinidae</taxon>
        <taxon>Rotaria</taxon>
    </lineage>
</organism>
<dbReference type="AlphaFoldDB" id="A0A814T7P4"/>
<evidence type="ECO:0000313" key="2">
    <source>
        <dbReference type="EMBL" id="CAF1157709.1"/>
    </source>
</evidence>
<proteinExistence type="predicted"/>
<evidence type="ECO:0000313" key="3">
    <source>
        <dbReference type="Proteomes" id="UP000663882"/>
    </source>
</evidence>
<evidence type="ECO:0000256" key="1">
    <source>
        <dbReference type="SAM" id="Phobius"/>
    </source>
</evidence>
<protein>
    <submittedName>
        <fullName evidence="2">Uncharacterized protein</fullName>
    </submittedName>
</protein>
<feature type="transmembrane region" description="Helical" evidence="1">
    <location>
        <begin position="37"/>
        <end position="57"/>
    </location>
</feature>
<keyword evidence="1" id="KW-1133">Transmembrane helix</keyword>
<reference evidence="2" key="1">
    <citation type="submission" date="2021-02" db="EMBL/GenBank/DDBJ databases">
        <authorList>
            <person name="Nowell W R."/>
        </authorList>
    </citation>
    <scope>NUCLEOTIDE SEQUENCE</scope>
</reference>